<dbReference type="Pfam" id="PF04865">
    <property type="entry name" value="Baseplate_J"/>
    <property type="match status" value="1"/>
</dbReference>
<feature type="region of interest" description="Disordered" evidence="1">
    <location>
        <begin position="260"/>
        <end position="298"/>
    </location>
</feature>
<evidence type="ECO:0000259" key="3">
    <source>
        <dbReference type="Pfam" id="PF04865"/>
    </source>
</evidence>
<evidence type="ECO:0000313" key="4">
    <source>
        <dbReference type="EMBL" id="OGD75205.1"/>
    </source>
</evidence>
<name>A0A1F5F6B8_9BACT</name>
<feature type="domain" description="Baseplate protein J-like barrel" evidence="3">
    <location>
        <begin position="447"/>
        <end position="538"/>
    </location>
</feature>
<dbReference type="Proteomes" id="UP000176191">
    <property type="component" value="Unassembled WGS sequence"/>
</dbReference>
<dbReference type="AlphaFoldDB" id="A0A1F5F6B8"/>
<evidence type="ECO:0000256" key="1">
    <source>
        <dbReference type="SAM" id="MobiDB-lite"/>
    </source>
</evidence>
<keyword evidence="2" id="KW-0812">Transmembrane</keyword>
<keyword evidence="2" id="KW-0472">Membrane</keyword>
<protein>
    <recommendedName>
        <fullName evidence="3">Baseplate protein J-like barrel domain-containing protein</fullName>
    </recommendedName>
</protein>
<feature type="transmembrane region" description="Helical" evidence="2">
    <location>
        <begin position="357"/>
        <end position="380"/>
    </location>
</feature>
<evidence type="ECO:0000256" key="2">
    <source>
        <dbReference type="SAM" id="Phobius"/>
    </source>
</evidence>
<dbReference type="EMBL" id="MFAK01000013">
    <property type="protein sequence ID" value="OGD75205.1"/>
    <property type="molecule type" value="Genomic_DNA"/>
</dbReference>
<dbReference type="InterPro" id="IPR006949">
    <property type="entry name" value="Barrel_Baseplate_J-like"/>
</dbReference>
<gene>
    <name evidence="4" type="ORF">A2228_02975</name>
</gene>
<comment type="caution">
    <text evidence="4">The sequence shown here is derived from an EMBL/GenBank/DDBJ whole genome shotgun (WGS) entry which is preliminary data.</text>
</comment>
<organism evidence="4 5">
    <name type="scientific">Candidatus Collierbacteria bacterium RIFOXYA2_FULL_46_10</name>
    <dbReference type="NCBI Taxonomy" id="1817726"/>
    <lineage>
        <taxon>Bacteria</taxon>
        <taxon>Candidatus Collieribacteriota</taxon>
    </lineage>
</organism>
<sequence>MAIPDLLGKLKGKGEEIPQTFLALVVTDELVQSAVWQITQGTPEITALGTPVEWNGETGTTTELISAADATVSSALDGLSVEPNEVVVGVEPSWVDAQGILGSKRNLLKAICKELALKAIGLVVLTDSTLHYLKKEEGTPTTCILVNVGLRHISLLLVQLGRIEATELISRSEDIVEDVASGISHFPQLDHLPSRIIVQSSLQNPSDVVQSLLTFDWQKKFNFLHIPKIESLPRDTAIRSLILAGGAAVAQAIGSTVADLNSEESPVSPEPIDSPSSPVEASGEGVAEPAEDSSEGVAPTPLLTASDVGFSLGDTDPVSSEPIISPPPPPSRKLPTLQLPHLSLPQFSLPRVHFSRLPLILGGLILLVLVGLFTFLFYLLPQAKITLFLTPTPLEESLPLTLSSTITSPDSASSLIPATVSTETLTSTQTIPTTGNSTIGDPARGTVTIYNRTTLVKTFPKGTVLTSNSLKFTLDQDTTIASKSAGTDYVDIPGKASAAITAATFGTAGNLGSGSEFVVASFSKDTYIAKNEQALAGGTSQDVQVVGKEDSSSLTKTLTDTIIQDARASLESRREPGFSYYVLTSSPKTVQSDFSAKIGEVANSLTGTLELELSILRYANSDVENLISSRLSEAIPPGYSRLDSSPSISLTDVTETKDGEVSATAKITVLLLPTLDQASLINSLRGKSLAQSISILQTLPGYADAQITVTPHFLPPRLKLLPRNPKHIELLITPAAN</sequence>
<accession>A0A1F5F6B8</accession>
<keyword evidence="2" id="KW-1133">Transmembrane helix</keyword>
<proteinExistence type="predicted"/>
<evidence type="ECO:0000313" key="5">
    <source>
        <dbReference type="Proteomes" id="UP000176191"/>
    </source>
</evidence>
<reference evidence="4 5" key="1">
    <citation type="journal article" date="2016" name="Nat. Commun.">
        <title>Thousands of microbial genomes shed light on interconnected biogeochemical processes in an aquifer system.</title>
        <authorList>
            <person name="Anantharaman K."/>
            <person name="Brown C.T."/>
            <person name="Hug L.A."/>
            <person name="Sharon I."/>
            <person name="Castelle C.J."/>
            <person name="Probst A.J."/>
            <person name="Thomas B.C."/>
            <person name="Singh A."/>
            <person name="Wilkins M.J."/>
            <person name="Karaoz U."/>
            <person name="Brodie E.L."/>
            <person name="Williams K.H."/>
            <person name="Hubbard S.S."/>
            <person name="Banfield J.F."/>
        </authorList>
    </citation>
    <scope>NUCLEOTIDE SEQUENCE [LARGE SCALE GENOMIC DNA]</scope>
</reference>